<dbReference type="InterPro" id="IPR011044">
    <property type="entry name" value="Quino_amine_DH_bsu"/>
</dbReference>
<gene>
    <name evidence="1" type="ORF">J2Y69_002498</name>
</gene>
<dbReference type="InterPro" id="IPR006311">
    <property type="entry name" value="TAT_signal"/>
</dbReference>
<reference evidence="1 2" key="1">
    <citation type="submission" date="2023-07" db="EMBL/GenBank/DDBJ databases">
        <title>Sorghum-associated microbial communities from plants grown in Nebraska, USA.</title>
        <authorList>
            <person name="Schachtman D."/>
        </authorList>
    </citation>
    <scope>NUCLEOTIDE SEQUENCE [LARGE SCALE GENOMIC DNA]</scope>
    <source>
        <strain evidence="1 2">2980</strain>
    </source>
</reference>
<dbReference type="InterPro" id="IPR015943">
    <property type="entry name" value="WD40/YVTN_repeat-like_dom_sf"/>
</dbReference>
<organism evidence="1 2">
    <name type="scientific">Microbacterium resistens</name>
    <dbReference type="NCBI Taxonomy" id="156977"/>
    <lineage>
        <taxon>Bacteria</taxon>
        <taxon>Bacillati</taxon>
        <taxon>Actinomycetota</taxon>
        <taxon>Actinomycetes</taxon>
        <taxon>Micrococcales</taxon>
        <taxon>Microbacteriaceae</taxon>
        <taxon>Microbacterium</taxon>
    </lineage>
</organism>
<dbReference type="PANTHER" id="PTHR47197">
    <property type="entry name" value="PROTEIN NIRF"/>
    <property type="match status" value="1"/>
</dbReference>
<dbReference type="SUPFAM" id="SSF50969">
    <property type="entry name" value="YVTN repeat-like/Quinoprotein amine dehydrogenase"/>
    <property type="match status" value="1"/>
</dbReference>
<accession>A0ABU1SE46</accession>
<evidence type="ECO:0000313" key="2">
    <source>
        <dbReference type="Proteomes" id="UP001259347"/>
    </source>
</evidence>
<keyword evidence="2" id="KW-1185">Reference proteome</keyword>
<proteinExistence type="predicted"/>
<comment type="caution">
    <text evidence="1">The sequence shown here is derived from an EMBL/GenBank/DDBJ whole genome shotgun (WGS) entry which is preliminary data.</text>
</comment>
<name>A0ABU1SE46_9MICO</name>
<dbReference type="RefSeq" id="WP_310021166.1">
    <property type="nucleotide sequence ID" value="NZ_JAVDUM010000011.1"/>
</dbReference>
<dbReference type="EMBL" id="JAVDUM010000011">
    <property type="protein sequence ID" value="MDR6867890.1"/>
    <property type="molecule type" value="Genomic_DNA"/>
</dbReference>
<dbReference type="PROSITE" id="PS51318">
    <property type="entry name" value="TAT"/>
    <property type="match status" value="1"/>
</dbReference>
<dbReference type="Proteomes" id="UP001259347">
    <property type="component" value="Unassembled WGS sequence"/>
</dbReference>
<dbReference type="Gene3D" id="2.130.10.10">
    <property type="entry name" value="YVTN repeat-like/Quinoprotein amine dehydrogenase"/>
    <property type="match status" value="1"/>
</dbReference>
<dbReference type="SUPFAM" id="SSF63829">
    <property type="entry name" value="Calcium-dependent phosphotriesterase"/>
    <property type="match status" value="1"/>
</dbReference>
<protein>
    <submittedName>
        <fullName evidence="1">Sugar lactone lactonase YvrE</fullName>
    </submittedName>
</protein>
<sequence>MKDDTAGTSNLGWEIEESDGVSRRTLVKGAAWSIPIIAAAVAVPAYAASGDKKLTFGPVSGCAAVGAQTSLTLTLANPAAGDTAVVSLVGTGYTFAEGSTTMTVPVATGTATVVVKNVTGAGNVTVHAALTGAPAVTADATVKPSCSGPAGTVFASVRDYDVAESVNGNLYVTGNGSNGNDSAYLTVLNAATGAVVANWDIFSKLRGPGATLPAYSASPYDIVASPDGTRVYVNYWASSGNLTGGFYNGVLILDAVTGDLIQRIEGAAATGGLSISPDGTRLTTFGGANTHVIDPTTGTIVQTIPTGVNGAGFRSGAVASPDGSTLYIPTHEGTNGLVKVVDAATGNVLRTLDTPYPSSSFASSYHLEISPDGRTLYSVMYSYNAPVGFQLTAVDIATDTVVSVRPLPLGKGFPRGMGMSPDGTHLWIQYHDDSGSSIPTLVKVDL</sequence>
<dbReference type="PANTHER" id="PTHR47197:SF3">
    <property type="entry name" value="DIHYDRO-HEME D1 DEHYDROGENASE"/>
    <property type="match status" value="1"/>
</dbReference>
<evidence type="ECO:0000313" key="1">
    <source>
        <dbReference type="EMBL" id="MDR6867890.1"/>
    </source>
</evidence>
<dbReference type="InterPro" id="IPR051200">
    <property type="entry name" value="Host-pathogen_enzymatic-act"/>
</dbReference>